<dbReference type="EMBL" id="LRGB01021280">
    <property type="protein sequence ID" value="KZR97472.1"/>
    <property type="molecule type" value="Genomic_DNA"/>
</dbReference>
<feature type="non-terminal residue" evidence="1">
    <location>
        <position position="1"/>
    </location>
</feature>
<proteinExistence type="predicted"/>
<gene>
    <name evidence="1" type="ORF">APZ42_007632</name>
</gene>
<keyword evidence="2" id="KW-1185">Reference proteome</keyword>
<protein>
    <submittedName>
        <fullName evidence="1">Uncharacterized protein</fullName>
    </submittedName>
</protein>
<dbReference type="AlphaFoldDB" id="A0A164F6F4"/>
<evidence type="ECO:0000313" key="1">
    <source>
        <dbReference type="EMBL" id="KZR97472.1"/>
    </source>
</evidence>
<sequence>YLKKKISKPYLTVCTNKLIQPGCFVVGKKTGRIIPLRSESHCHPEMNLLNFVLSSSIYVVIT</sequence>
<accession>A0A164F6F4</accession>
<evidence type="ECO:0000313" key="2">
    <source>
        <dbReference type="Proteomes" id="UP000076858"/>
    </source>
</evidence>
<dbReference type="Proteomes" id="UP000076858">
    <property type="component" value="Unassembled WGS sequence"/>
</dbReference>
<comment type="caution">
    <text evidence="1">The sequence shown here is derived from an EMBL/GenBank/DDBJ whole genome shotgun (WGS) entry which is preliminary data.</text>
</comment>
<name>A0A164F6F4_9CRUS</name>
<organism evidence="1 2">
    <name type="scientific">Daphnia magna</name>
    <dbReference type="NCBI Taxonomy" id="35525"/>
    <lineage>
        <taxon>Eukaryota</taxon>
        <taxon>Metazoa</taxon>
        <taxon>Ecdysozoa</taxon>
        <taxon>Arthropoda</taxon>
        <taxon>Crustacea</taxon>
        <taxon>Branchiopoda</taxon>
        <taxon>Diplostraca</taxon>
        <taxon>Cladocera</taxon>
        <taxon>Anomopoda</taxon>
        <taxon>Daphniidae</taxon>
        <taxon>Daphnia</taxon>
    </lineage>
</organism>
<reference evidence="1 2" key="1">
    <citation type="submission" date="2016-03" db="EMBL/GenBank/DDBJ databases">
        <title>EvidentialGene: Evidence-directed Construction of Genes on Genomes.</title>
        <authorList>
            <person name="Gilbert D.G."/>
            <person name="Choi J.-H."/>
            <person name="Mockaitis K."/>
            <person name="Colbourne J."/>
            <person name="Pfrender M."/>
        </authorList>
    </citation>
    <scope>NUCLEOTIDE SEQUENCE [LARGE SCALE GENOMIC DNA]</scope>
    <source>
        <strain evidence="1 2">Xinb3</strain>
        <tissue evidence="1">Complete organism</tissue>
    </source>
</reference>